<dbReference type="Proteomes" id="UP001318860">
    <property type="component" value="Unassembled WGS sequence"/>
</dbReference>
<evidence type="ECO:0000256" key="2">
    <source>
        <dbReference type="ARBA" id="ARBA00022723"/>
    </source>
</evidence>
<feature type="compositionally biased region" description="Basic and acidic residues" evidence="8">
    <location>
        <begin position="52"/>
        <end position="66"/>
    </location>
</feature>
<feature type="region of interest" description="Disordered" evidence="8">
    <location>
        <begin position="1"/>
        <end position="94"/>
    </location>
</feature>
<dbReference type="InterPro" id="IPR001876">
    <property type="entry name" value="Znf_RanBP2"/>
</dbReference>
<comment type="subcellular location">
    <subcellularLocation>
        <location evidence="1">Nucleus</location>
    </subcellularLocation>
</comment>
<feature type="compositionally biased region" description="Low complexity" evidence="8">
    <location>
        <begin position="117"/>
        <end position="131"/>
    </location>
</feature>
<feature type="domain" description="RanBP2-type" evidence="9">
    <location>
        <begin position="89"/>
        <end position="120"/>
    </location>
</feature>
<evidence type="ECO:0000256" key="8">
    <source>
        <dbReference type="SAM" id="MobiDB-lite"/>
    </source>
</evidence>
<evidence type="ECO:0000256" key="7">
    <source>
        <dbReference type="PROSITE-ProRule" id="PRU00322"/>
    </source>
</evidence>
<accession>A0ABR0WXT9</accession>
<evidence type="ECO:0000256" key="6">
    <source>
        <dbReference type="ARBA" id="ARBA00023242"/>
    </source>
</evidence>
<dbReference type="InterPro" id="IPR034870">
    <property type="entry name" value="TET_fam"/>
</dbReference>
<name>A0ABR0WXT9_REHGL</name>
<evidence type="ECO:0000256" key="3">
    <source>
        <dbReference type="ARBA" id="ARBA00022771"/>
    </source>
</evidence>
<dbReference type="PANTHER" id="PTHR23238">
    <property type="entry name" value="RNA BINDING PROTEIN"/>
    <property type="match status" value="1"/>
</dbReference>
<reference evidence="10 11" key="1">
    <citation type="journal article" date="2021" name="Comput. Struct. Biotechnol. J.">
        <title>De novo genome assembly of the potent medicinal plant Rehmannia glutinosa using nanopore technology.</title>
        <authorList>
            <person name="Ma L."/>
            <person name="Dong C."/>
            <person name="Song C."/>
            <person name="Wang X."/>
            <person name="Zheng X."/>
            <person name="Niu Y."/>
            <person name="Chen S."/>
            <person name="Feng W."/>
        </authorList>
    </citation>
    <scope>NUCLEOTIDE SEQUENCE [LARGE SCALE GENOMIC DNA]</scope>
    <source>
        <strain evidence="10">DH-2019</strain>
    </source>
</reference>
<proteinExistence type="predicted"/>
<evidence type="ECO:0000256" key="5">
    <source>
        <dbReference type="ARBA" id="ARBA00022884"/>
    </source>
</evidence>
<feature type="region of interest" description="Disordered" evidence="8">
    <location>
        <begin position="114"/>
        <end position="280"/>
    </location>
</feature>
<evidence type="ECO:0000313" key="11">
    <source>
        <dbReference type="Proteomes" id="UP001318860"/>
    </source>
</evidence>
<protein>
    <recommendedName>
        <fullName evidence="9">RanBP2-type domain-containing protein</fullName>
    </recommendedName>
</protein>
<dbReference type="EMBL" id="JABTTQ020000007">
    <property type="protein sequence ID" value="KAK6151811.1"/>
    <property type="molecule type" value="Genomic_DNA"/>
</dbReference>
<keyword evidence="4" id="KW-0862">Zinc</keyword>
<keyword evidence="3 7" id="KW-0863">Zinc-finger</keyword>
<evidence type="ECO:0000313" key="10">
    <source>
        <dbReference type="EMBL" id="KAK6151811.1"/>
    </source>
</evidence>
<keyword evidence="6" id="KW-0539">Nucleus</keyword>
<dbReference type="SUPFAM" id="SSF90209">
    <property type="entry name" value="Ran binding protein zinc finger-like"/>
    <property type="match status" value="1"/>
</dbReference>
<comment type="caution">
    <text evidence="10">The sequence shown here is derived from an EMBL/GenBank/DDBJ whole genome shotgun (WGS) entry which is preliminary data.</text>
</comment>
<keyword evidence="11" id="KW-1185">Reference proteome</keyword>
<feature type="compositionally biased region" description="Basic and acidic residues" evidence="8">
    <location>
        <begin position="267"/>
        <end position="280"/>
    </location>
</feature>
<gene>
    <name evidence="10" type="ORF">DH2020_014446</name>
</gene>
<evidence type="ECO:0000256" key="1">
    <source>
        <dbReference type="ARBA" id="ARBA00004123"/>
    </source>
</evidence>
<organism evidence="10 11">
    <name type="scientific">Rehmannia glutinosa</name>
    <name type="common">Chinese foxglove</name>
    <dbReference type="NCBI Taxonomy" id="99300"/>
    <lineage>
        <taxon>Eukaryota</taxon>
        <taxon>Viridiplantae</taxon>
        <taxon>Streptophyta</taxon>
        <taxon>Embryophyta</taxon>
        <taxon>Tracheophyta</taxon>
        <taxon>Spermatophyta</taxon>
        <taxon>Magnoliopsida</taxon>
        <taxon>eudicotyledons</taxon>
        <taxon>Gunneridae</taxon>
        <taxon>Pentapetalae</taxon>
        <taxon>asterids</taxon>
        <taxon>lamiids</taxon>
        <taxon>Lamiales</taxon>
        <taxon>Orobanchaceae</taxon>
        <taxon>Rehmannieae</taxon>
        <taxon>Rehmannia</taxon>
    </lineage>
</organism>
<dbReference type="PROSITE" id="PS01358">
    <property type="entry name" value="ZF_RANBP2_1"/>
    <property type="match status" value="1"/>
</dbReference>
<keyword evidence="5" id="KW-0694">RNA-binding</keyword>
<feature type="compositionally biased region" description="Basic and acidic residues" evidence="8">
    <location>
        <begin position="175"/>
        <end position="223"/>
    </location>
</feature>
<evidence type="ECO:0000256" key="4">
    <source>
        <dbReference type="ARBA" id="ARBA00022833"/>
    </source>
</evidence>
<dbReference type="SMART" id="SM00547">
    <property type="entry name" value="ZnF_RBZ"/>
    <property type="match status" value="1"/>
</dbReference>
<dbReference type="InterPro" id="IPR036443">
    <property type="entry name" value="Znf_RanBP2_sf"/>
</dbReference>
<dbReference type="PROSITE" id="PS50199">
    <property type="entry name" value="ZF_RANBP2_2"/>
    <property type="match status" value="1"/>
</dbReference>
<sequence>MRAGSVSPVRRRDAHHRFSPSFEPSDGASRNRGVGNGREPGRYRDYSPPYGRGKDGGRFPGRDHDQSAGGPGPFRVEGLPRNNPNVRPREGDWICSDPSCKNLNFARREHCNNCNKPRYGSSGSPRRGYPGPTFPPRQRVPPTPLDHSPGRIMNGGYRSPPRGWPRNFKAGGPQTRHEGRFPDRQDYPEVDPPRDRYRYDRPVVPDWSHRDRGRDNYFNERRGWYGRRVLSPPSPAPPVPPPRGWASHNNRDRSRSPVRGGGAYMNRRRDDRRAVGRDAF</sequence>
<evidence type="ECO:0000259" key="9">
    <source>
        <dbReference type="PROSITE" id="PS50199"/>
    </source>
</evidence>
<dbReference type="Gene3D" id="4.10.1060.10">
    <property type="entry name" value="Zinc finger, RanBP2-type"/>
    <property type="match status" value="1"/>
</dbReference>
<feature type="compositionally biased region" description="Pro residues" evidence="8">
    <location>
        <begin position="132"/>
        <end position="144"/>
    </location>
</feature>
<keyword evidence="2" id="KW-0479">Metal-binding</keyword>
<feature type="compositionally biased region" description="Pro residues" evidence="8">
    <location>
        <begin position="232"/>
        <end position="243"/>
    </location>
</feature>